<dbReference type="VEuPathDB" id="VectorBase:LDEU008173"/>
<dbReference type="STRING" id="299467.A0A443S8M7"/>
<dbReference type="Gene3D" id="2.20.100.10">
    <property type="entry name" value="Thrombospondin type-1 (TSP1) repeat"/>
    <property type="match status" value="1"/>
</dbReference>
<gene>
    <name evidence="6" type="ORF">B4U80_07591</name>
</gene>
<dbReference type="SMART" id="SM00209">
    <property type="entry name" value="TSP1"/>
    <property type="match status" value="1"/>
</dbReference>
<dbReference type="InterPro" id="IPR036383">
    <property type="entry name" value="TSP1_rpt_sf"/>
</dbReference>
<dbReference type="PROSITE" id="PS00524">
    <property type="entry name" value="SMB_1"/>
    <property type="match status" value="1"/>
</dbReference>
<evidence type="ECO:0000256" key="4">
    <source>
        <dbReference type="SAM" id="SignalP"/>
    </source>
</evidence>
<dbReference type="InterPro" id="IPR000884">
    <property type="entry name" value="TSP1_rpt"/>
</dbReference>
<dbReference type="Pfam" id="PF01033">
    <property type="entry name" value="Somatomedin_B"/>
    <property type="match status" value="1"/>
</dbReference>
<dbReference type="SUPFAM" id="SSF90188">
    <property type="entry name" value="Somatomedin B domain"/>
    <property type="match status" value="1"/>
</dbReference>
<proteinExistence type="predicted"/>
<dbReference type="Proteomes" id="UP000288716">
    <property type="component" value="Unassembled WGS sequence"/>
</dbReference>
<keyword evidence="1 4" id="KW-0732">Signal</keyword>
<evidence type="ECO:0000256" key="1">
    <source>
        <dbReference type="ARBA" id="ARBA00022729"/>
    </source>
</evidence>
<evidence type="ECO:0000259" key="5">
    <source>
        <dbReference type="PROSITE" id="PS50958"/>
    </source>
</evidence>
<feature type="chain" id="PRO_5019470165" description="SMB domain-containing protein" evidence="4">
    <location>
        <begin position="23"/>
        <end position="181"/>
    </location>
</feature>
<accession>A0A443S8M7</accession>
<dbReference type="InterPro" id="IPR001212">
    <property type="entry name" value="Somatomedin_B_dom"/>
</dbReference>
<dbReference type="PROSITE" id="PS50958">
    <property type="entry name" value="SMB_2"/>
    <property type="match status" value="1"/>
</dbReference>
<dbReference type="PROSITE" id="PS50092">
    <property type="entry name" value="TSP1"/>
    <property type="match status" value="1"/>
</dbReference>
<dbReference type="InterPro" id="IPR044004">
    <property type="entry name" value="TSP1_spondin_dom"/>
</dbReference>
<dbReference type="OrthoDB" id="98591at2759"/>
<evidence type="ECO:0000256" key="2">
    <source>
        <dbReference type="ARBA" id="ARBA00023157"/>
    </source>
</evidence>
<comment type="caution">
    <text evidence="6">The sequence shown here is derived from an EMBL/GenBank/DDBJ whole genome shotgun (WGS) entry which is preliminary data.</text>
</comment>
<dbReference type="PANTHER" id="PTHR20920">
    <property type="entry name" value="RPE-SPONDIN"/>
    <property type="match status" value="1"/>
</dbReference>
<dbReference type="Pfam" id="PF19028">
    <property type="entry name" value="TSP1_spondin"/>
    <property type="match status" value="1"/>
</dbReference>
<evidence type="ECO:0000313" key="6">
    <source>
        <dbReference type="EMBL" id="RWS23867.1"/>
    </source>
</evidence>
<name>A0A443S8M7_9ACAR</name>
<dbReference type="FunFam" id="2.20.100.10:FF:000027">
    <property type="entry name" value="Thrombospondin type 1 domain containing 7A"/>
    <property type="match status" value="1"/>
</dbReference>
<evidence type="ECO:0000313" key="7">
    <source>
        <dbReference type="Proteomes" id="UP000288716"/>
    </source>
</evidence>
<dbReference type="Gene3D" id="4.10.410.20">
    <property type="match status" value="1"/>
</dbReference>
<protein>
    <recommendedName>
        <fullName evidence="5">SMB domain-containing protein</fullName>
    </recommendedName>
</protein>
<organism evidence="6 7">
    <name type="scientific">Leptotrombidium deliense</name>
    <dbReference type="NCBI Taxonomy" id="299467"/>
    <lineage>
        <taxon>Eukaryota</taxon>
        <taxon>Metazoa</taxon>
        <taxon>Ecdysozoa</taxon>
        <taxon>Arthropoda</taxon>
        <taxon>Chelicerata</taxon>
        <taxon>Arachnida</taxon>
        <taxon>Acari</taxon>
        <taxon>Acariformes</taxon>
        <taxon>Trombidiformes</taxon>
        <taxon>Prostigmata</taxon>
        <taxon>Anystina</taxon>
        <taxon>Parasitengona</taxon>
        <taxon>Trombiculoidea</taxon>
        <taxon>Trombiculidae</taxon>
        <taxon>Leptotrombidium</taxon>
    </lineage>
</organism>
<reference evidence="6 7" key="1">
    <citation type="journal article" date="2018" name="Gigascience">
        <title>Genomes of trombidid mites reveal novel predicted allergens and laterally-transferred genes associated with secondary metabolism.</title>
        <authorList>
            <person name="Dong X."/>
            <person name="Chaisiri K."/>
            <person name="Xia D."/>
            <person name="Armstrong S.D."/>
            <person name="Fang Y."/>
            <person name="Donnelly M.J."/>
            <person name="Kadowaki T."/>
            <person name="McGarry J.W."/>
            <person name="Darby A.C."/>
            <person name="Makepeace B.L."/>
        </authorList>
    </citation>
    <scope>NUCLEOTIDE SEQUENCE [LARGE SCALE GENOMIC DNA]</scope>
    <source>
        <strain evidence="6">UoL-UT</strain>
    </source>
</reference>
<keyword evidence="7" id="KW-1185">Reference proteome</keyword>
<feature type="signal peptide" evidence="4">
    <location>
        <begin position="1"/>
        <end position="22"/>
    </location>
</feature>
<dbReference type="InterPro" id="IPR039942">
    <property type="entry name" value="SBSPO"/>
</dbReference>
<dbReference type="SUPFAM" id="SSF82895">
    <property type="entry name" value="TSP-1 type 1 repeat"/>
    <property type="match status" value="1"/>
</dbReference>
<keyword evidence="3" id="KW-0325">Glycoprotein</keyword>
<feature type="domain" description="SMB" evidence="5">
    <location>
        <begin position="36"/>
        <end position="84"/>
    </location>
</feature>
<evidence type="ECO:0000256" key="3">
    <source>
        <dbReference type="ARBA" id="ARBA00023180"/>
    </source>
</evidence>
<dbReference type="PANTHER" id="PTHR20920:SF5">
    <property type="entry name" value="SMB DOMAIN-CONTAINING PROTEIN"/>
    <property type="match status" value="1"/>
</dbReference>
<dbReference type="AlphaFoldDB" id="A0A443S8M7"/>
<dbReference type="InterPro" id="IPR036024">
    <property type="entry name" value="Somatomedin_B-like_dom_sf"/>
</dbReference>
<keyword evidence="2" id="KW-1015">Disulfide bond</keyword>
<sequence length="181" mass="19846">MLLKCALAFISFAAIFLPPISGHGSCRESRLCCTGRDSSCFVQKNGVNAVIEEPDEEKSCYCDHACITLGDCCDDYTLACGVTDCQLSEWGPWSECDVECGLGTMSRQRKVIRPAQNGGKECDELVQKRGCHGHKCESRATAKASRGMQIINCVIMCVTRFVSATQILRCIPSKKFLRKCG</sequence>
<dbReference type="EMBL" id="NCKV01005757">
    <property type="protein sequence ID" value="RWS23867.1"/>
    <property type="molecule type" value="Genomic_DNA"/>
</dbReference>